<feature type="transmembrane region" description="Helical" evidence="1">
    <location>
        <begin position="5"/>
        <end position="21"/>
    </location>
</feature>
<feature type="transmembrane region" description="Helical" evidence="1">
    <location>
        <begin position="139"/>
        <end position="159"/>
    </location>
</feature>
<reference evidence="2 3" key="1">
    <citation type="submission" date="2016-02" db="EMBL/GenBank/DDBJ databases">
        <authorList>
            <consortium name="Pathogen Informatics"/>
        </authorList>
    </citation>
    <scope>NUCLEOTIDE SEQUENCE [LARGE SCALE GENOMIC DNA]</scope>
    <source>
        <strain evidence="2 3">RC20</strain>
    </source>
</reference>
<dbReference type="EMBL" id="FIZP01000010">
    <property type="protein sequence ID" value="CZE48750.1"/>
    <property type="molecule type" value="Genomic_DNA"/>
</dbReference>
<gene>
    <name evidence="2" type="ORF">ERS672216_01581</name>
</gene>
<feature type="transmembrane region" description="Helical" evidence="1">
    <location>
        <begin position="215"/>
        <end position="237"/>
    </location>
</feature>
<feature type="transmembrane region" description="Helical" evidence="1">
    <location>
        <begin position="74"/>
        <end position="97"/>
    </location>
</feature>
<dbReference type="Proteomes" id="UP000069632">
    <property type="component" value="Unassembled WGS sequence"/>
</dbReference>
<name>A0A128EIR5_9BACT</name>
<accession>A0A128EIR5</accession>
<keyword evidence="3" id="KW-1185">Reference proteome</keyword>
<organism evidence="2 3">
    <name type="scientific">Campylobacter geochelonis</name>
    <dbReference type="NCBI Taxonomy" id="1780362"/>
    <lineage>
        <taxon>Bacteria</taxon>
        <taxon>Pseudomonadati</taxon>
        <taxon>Campylobacterota</taxon>
        <taxon>Epsilonproteobacteria</taxon>
        <taxon>Campylobacterales</taxon>
        <taxon>Campylobacteraceae</taxon>
        <taxon>Campylobacter</taxon>
    </lineage>
</organism>
<feature type="transmembrane region" description="Helical" evidence="1">
    <location>
        <begin position="179"/>
        <end position="203"/>
    </location>
</feature>
<dbReference type="OrthoDB" id="5363756at2"/>
<evidence type="ECO:0000256" key="1">
    <source>
        <dbReference type="SAM" id="Phobius"/>
    </source>
</evidence>
<feature type="transmembrane region" description="Helical" evidence="1">
    <location>
        <begin position="249"/>
        <end position="270"/>
    </location>
</feature>
<keyword evidence="1" id="KW-0472">Membrane</keyword>
<feature type="transmembrane region" description="Helical" evidence="1">
    <location>
        <begin position="103"/>
        <end position="119"/>
    </location>
</feature>
<feature type="transmembrane region" description="Helical" evidence="1">
    <location>
        <begin position="27"/>
        <end position="47"/>
    </location>
</feature>
<protein>
    <submittedName>
        <fullName evidence="2">Uncharacterized protein</fullName>
    </submittedName>
</protein>
<evidence type="ECO:0000313" key="2">
    <source>
        <dbReference type="EMBL" id="CZE48750.1"/>
    </source>
</evidence>
<dbReference type="RefSeq" id="WP_075540442.1">
    <property type="nucleotide sequence ID" value="NZ_CP053844.1"/>
</dbReference>
<keyword evidence="1" id="KW-1133">Transmembrane helix</keyword>
<proteinExistence type="predicted"/>
<keyword evidence="1" id="KW-0812">Transmembrane</keyword>
<dbReference type="AlphaFoldDB" id="A0A128EIR5"/>
<evidence type="ECO:0000313" key="3">
    <source>
        <dbReference type="Proteomes" id="UP000069632"/>
    </source>
</evidence>
<sequence length="562" mass="64359">MKKLALNLAILVLTFLFIFFVKKLECVWVLAFFIFYAFCFYLEIFSYKFAYKTSLNKAIFKDNSFLKKIFSGKILISFSSFYLAAFFSFIFVFNLLSINKTEILFDFLIALFIFILVKFSILKWLKSELRYARFASKRWIVLTSAFVTSLVYGVLFIIQTPSFGDLGYFEYLNAQNPTSAFSCYFLSEISAFSFYLNSSYIWLENAAFSEYKFVILLFNIFNKFLFFVALNHLFSLFFTTRNDGVKFGYFLRTIFTLAYVMAVFMFLSYINLDIKSEQKTPITKTEKLVKIVIKNGIKFDVKASDFAKFSSDTNQTLKLNLAKSKDEINSYIDLVYEKAALSLARKMSEFKYSVISDYIVLWHSVWDDNSTKFIEEKFSQFSKDSFDKEFEVKLLNLVETGVKRYENELLKNVQNLASSQGVSLNLDLNLTNFFSSQYHLNKALGTGAITAMGAGVAAKTLAKTASKTALKSSAKIATSSSAAFSGTVCGPAAVVCVPAFAVASWFGLDYVITKSDEILTKDEFEKEIYENVMSGKDEFKKELNLELDNLYSEILNSFYEVE</sequence>